<dbReference type="GeneID" id="20087438"/>
<keyword evidence="6" id="KW-0175">Coiled coil</keyword>
<dbReference type="Pfam" id="PF16879">
    <property type="entry name" value="Sin3a_C"/>
    <property type="match status" value="1"/>
</dbReference>
<name>A0A024TQB1_9STRA</name>
<feature type="region of interest" description="Disordered" evidence="7">
    <location>
        <begin position="283"/>
        <end position="382"/>
    </location>
</feature>
<feature type="compositionally biased region" description="Polar residues" evidence="7">
    <location>
        <begin position="471"/>
        <end position="480"/>
    </location>
</feature>
<reference evidence="9" key="1">
    <citation type="submission" date="2013-12" db="EMBL/GenBank/DDBJ databases">
        <title>The Genome Sequence of Aphanomyces invadans NJM9701.</title>
        <authorList>
            <consortium name="The Broad Institute Genomics Platform"/>
            <person name="Russ C."/>
            <person name="Tyler B."/>
            <person name="van West P."/>
            <person name="Dieguez-Uribeondo J."/>
            <person name="Young S.K."/>
            <person name="Zeng Q."/>
            <person name="Gargeya S."/>
            <person name="Fitzgerald M."/>
            <person name="Abouelleil A."/>
            <person name="Alvarado L."/>
            <person name="Chapman S.B."/>
            <person name="Gainer-Dewar J."/>
            <person name="Goldberg J."/>
            <person name="Griggs A."/>
            <person name="Gujja S."/>
            <person name="Hansen M."/>
            <person name="Howarth C."/>
            <person name="Imamovic A."/>
            <person name="Ireland A."/>
            <person name="Larimer J."/>
            <person name="McCowan C."/>
            <person name="Murphy C."/>
            <person name="Pearson M."/>
            <person name="Poon T.W."/>
            <person name="Priest M."/>
            <person name="Roberts A."/>
            <person name="Saif S."/>
            <person name="Shea T."/>
            <person name="Sykes S."/>
            <person name="Wortman J."/>
            <person name="Nusbaum C."/>
            <person name="Birren B."/>
        </authorList>
    </citation>
    <scope>NUCLEOTIDE SEQUENCE [LARGE SCALE GENOMIC DNA]</scope>
    <source>
        <strain evidence="9">NJM9701</strain>
    </source>
</reference>
<organism evidence="9">
    <name type="scientific">Aphanomyces invadans</name>
    <dbReference type="NCBI Taxonomy" id="157072"/>
    <lineage>
        <taxon>Eukaryota</taxon>
        <taxon>Sar</taxon>
        <taxon>Stramenopiles</taxon>
        <taxon>Oomycota</taxon>
        <taxon>Saprolegniomycetes</taxon>
        <taxon>Saprolegniales</taxon>
        <taxon>Verrucalvaceae</taxon>
        <taxon>Aphanomyces</taxon>
    </lineage>
</organism>
<feature type="compositionally biased region" description="Basic residues" evidence="7">
    <location>
        <begin position="78"/>
        <end position="96"/>
    </location>
</feature>
<dbReference type="InterPro" id="IPR036600">
    <property type="entry name" value="PAH_sf"/>
</dbReference>
<dbReference type="EMBL" id="KI913977">
    <property type="protein sequence ID" value="ETV96194.1"/>
    <property type="molecule type" value="Genomic_DNA"/>
</dbReference>
<dbReference type="FunFam" id="1.20.1160.11:FF:000001">
    <property type="entry name" value="Paired amphipathic helix protein Sin3"/>
    <property type="match status" value="1"/>
</dbReference>
<dbReference type="PANTHER" id="PTHR12346:SF0">
    <property type="entry name" value="SIN3A, ISOFORM G"/>
    <property type="match status" value="1"/>
</dbReference>
<dbReference type="InterPro" id="IPR039774">
    <property type="entry name" value="Sin3-like"/>
</dbReference>
<dbReference type="GO" id="GO:0000785">
    <property type="term" value="C:chromatin"/>
    <property type="evidence" value="ECO:0007669"/>
    <property type="project" value="TreeGrafter"/>
</dbReference>
<feature type="compositionally biased region" description="Low complexity" evidence="7">
    <location>
        <begin position="350"/>
        <end position="379"/>
    </location>
</feature>
<evidence type="ECO:0000256" key="4">
    <source>
        <dbReference type="ARBA" id="ARBA00023242"/>
    </source>
</evidence>
<feature type="region of interest" description="Disordered" evidence="7">
    <location>
        <begin position="1"/>
        <end position="197"/>
    </location>
</feature>
<feature type="compositionally biased region" description="Low complexity" evidence="7">
    <location>
        <begin position="309"/>
        <end position="334"/>
    </location>
</feature>
<dbReference type="SUPFAM" id="SSF47762">
    <property type="entry name" value="PAH2 domain"/>
    <property type="match status" value="3"/>
</dbReference>
<dbReference type="RefSeq" id="XP_008874986.1">
    <property type="nucleotide sequence ID" value="XM_008876764.1"/>
</dbReference>
<accession>A0A024TQB1</accession>
<dbReference type="PROSITE" id="PS51477">
    <property type="entry name" value="PAH"/>
    <property type="match status" value="2"/>
</dbReference>
<dbReference type="VEuPathDB" id="FungiDB:H310_10388"/>
<feature type="domain" description="Histone deacetylase interacting" evidence="8">
    <location>
        <begin position="662"/>
        <end position="762"/>
    </location>
</feature>
<dbReference type="CDD" id="cd22541">
    <property type="entry name" value="SP5_N"/>
    <property type="match status" value="1"/>
</dbReference>
<feature type="compositionally biased region" description="Basic and acidic residues" evidence="7">
    <location>
        <begin position="500"/>
        <end position="511"/>
    </location>
</feature>
<feature type="compositionally biased region" description="Low complexity" evidence="7">
    <location>
        <begin position="163"/>
        <end position="173"/>
    </location>
</feature>
<evidence type="ECO:0000256" key="5">
    <source>
        <dbReference type="PROSITE-ProRule" id="PRU00810"/>
    </source>
</evidence>
<protein>
    <recommendedName>
        <fullName evidence="8">Histone deacetylase interacting domain-containing protein</fullName>
    </recommendedName>
</protein>
<dbReference type="Pfam" id="PF08295">
    <property type="entry name" value="Sin3_corepress"/>
    <property type="match status" value="1"/>
</dbReference>
<dbReference type="Pfam" id="PF02671">
    <property type="entry name" value="PAH"/>
    <property type="match status" value="3"/>
</dbReference>
<evidence type="ECO:0000256" key="6">
    <source>
        <dbReference type="SAM" id="Coils"/>
    </source>
</evidence>
<feature type="compositionally biased region" description="Basic and acidic residues" evidence="7">
    <location>
        <begin position="522"/>
        <end position="559"/>
    </location>
</feature>
<keyword evidence="4 5" id="KW-0539">Nucleus</keyword>
<dbReference type="eggNOG" id="KOG4204">
    <property type="taxonomic scope" value="Eukaryota"/>
</dbReference>
<dbReference type="FunFam" id="1.20.1160.11:FF:000003">
    <property type="entry name" value="Paired amphipathic helix SIN3-like protein"/>
    <property type="match status" value="1"/>
</dbReference>
<evidence type="ECO:0000259" key="8">
    <source>
        <dbReference type="SMART" id="SM00761"/>
    </source>
</evidence>
<keyword evidence="2" id="KW-0678">Repressor</keyword>
<dbReference type="GO" id="GO:0000118">
    <property type="term" value="C:histone deacetylase complex"/>
    <property type="evidence" value="ECO:0007669"/>
    <property type="project" value="TreeGrafter"/>
</dbReference>
<dbReference type="InterPro" id="IPR003822">
    <property type="entry name" value="PAH"/>
</dbReference>
<dbReference type="STRING" id="157072.A0A024TQB1"/>
<dbReference type="SMART" id="SM00761">
    <property type="entry name" value="HDAC_interact"/>
    <property type="match status" value="1"/>
</dbReference>
<evidence type="ECO:0000256" key="2">
    <source>
        <dbReference type="ARBA" id="ARBA00022491"/>
    </source>
</evidence>
<evidence type="ECO:0000313" key="9">
    <source>
        <dbReference type="EMBL" id="ETV96194.1"/>
    </source>
</evidence>
<dbReference type="OrthoDB" id="10265969at2759"/>
<dbReference type="PANTHER" id="PTHR12346">
    <property type="entry name" value="SIN3B-RELATED"/>
    <property type="match status" value="1"/>
</dbReference>
<gene>
    <name evidence="9" type="ORF">H310_10388</name>
</gene>
<evidence type="ECO:0000256" key="1">
    <source>
        <dbReference type="ARBA" id="ARBA00004123"/>
    </source>
</evidence>
<proteinExistence type="predicted"/>
<dbReference type="InterPro" id="IPR013194">
    <property type="entry name" value="HDAC_interact_dom"/>
</dbReference>
<dbReference type="GO" id="GO:0000122">
    <property type="term" value="P:negative regulation of transcription by RNA polymerase II"/>
    <property type="evidence" value="ECO:0007669"/>
    <property type="project" value="TreeGrafter"/>
</dbReference>
<comment type="subcellular location">
    <subcellularLocation>
        <location evidence="1 5">Nucleus</location>
    </subcellularLocation>
</comment>
<evidence type="ECO:0000256" key="7">
    <source>
        <dbReference type="SAM" id="MobiDB-lite"/>
    </source>
</evidence>
<dbReference type="InterPro" id="IPR031693">
    <property type="entry name" value="Sin3_C"/>
</dbReference>
<evidence type="ECO:0000256" key="3">
    <source>
        <dbReference type="ARBA" id="ARBA00022737"/>
    </source>
</evidence>
<dbReference type="GO" id="GO:0003714">
    <property type="term" value="F:transcription corepressor activity"/>
    <property type="evidence" value="ECO:0007669"/>
    <property type="project" value="InterPro"/>
</dbReference>
<feature type="compositionally biased region" description="Acidic residues" evidence="7">
    <location>
        <begin position="1240"/>
        <end position="1254"/>
    </location>
</feature>
<keyword evidence="3" id="KW-0677">Repeat</keyword>
<feature type="compositionally biased region" description="Polar residues" evidence="7">
    <location>
        <begin position="291"/>
        <end position="300"/>
    </location>
</feature>
<feature type="coiled-coil region" evidence="6">
    <location>
        <begin position="1020"/>
        <end position="1047"/>
    </location>
</feature>
<feature type="region of interest" description="Disordered" evidence="7">
    <location>
        <begin position="1225"/>
        <end position="1292"/>
    </location>
</feature>
<feature type="region of interest" description="Disordered" evidence="7">
    <location>
        <begin position="469"/>
        <end position="559"/>
    </location>
</feature>
<sequence length="1292" mass="143777">MEGYNPPSFPRSNVLPTSQPPPGGNQPNQTSSSSSVPMAPKPSTSSQSSSSNGVQVPSLGAPQSLLNQHMTHLSQSHTHPHPLHGGHSHPHQHSLHHPLPLPRQPQSSHITLAAMPQSRPGVPNRGLPPPPFSSGPMQMNTPHQRDYPPYFTDISRPGPPQQQPQQQSSVVQQPAPPQPVTVQPSPGNNNSAQGGLPRPLRELRVEDALLYLDQVKQQFGDQPDVYNQFLDVMKEFKSQTIDTPGVIQRVSELFKGHPTLIFGFNTFLPPGYRIRPESLDLYTVPQPPPSSAANVPSTPLQARPGGPPNGNNGTATLPPLSSNGNTSSSSMSLLRPPPVSIPPSDSAQTNQPSSVKKPSSNSSKQLNQQQAQQASAQAKGLPPPVEFDHAILYVTTIKKRFADEPETYKAFLEILHTYQKEQGSIKQVLDQVSFLFRDHPDLLREFTFFLPDAVQEVAKERLNKAAEKAQLRQSKLAQQSGGSGGKTDNLPFKQSKKGVKKGDVGQVKKEPFAPASSLPTSIKDDKDELRRSKVQKERDRGRNKATYDLKRKHKSASDTPRRELLAMNQTLMDPSEWNMFERIKKVLPSRDSWREFLKCLELYAQEIVGRDDLLTMVKNLLGRHTDVIADFTALLQTHGEAKDHSGGEIWPFIPLAETDLSQCRRATPSYRALPASYPLPPCSFRSAMERNVCNDAWVSVPTGSEDFSFKSMRKNQYEEALFKCEDERFEIDMVIDANAATIAILAPLAKELAVLSSDTRWNYVLDKQTLRVTHLNAISRIYGEAGHQMLELLAKHPAGAIPVILKRLQQKDEEWRRARQDLNKQWKDVNEKNYHKSLDHSSFYFKQKDKKALSAKHFLSEAKKALDKKDPAATFAFPAAKIHKDAFGLLTYAAEKMAGDKEKISKIWTQFFFPFFQLDESWLKRKPVRSTVAASKAKSLLPGTEVVCDFGEGMIKAIDTTNGIATVQLPIGVAYVQVDSLTIQEAADFPPNVVVSDERDSAPVSRGFFSEAAFVFVRLYHVLYSRLEQARELCEKAKRNRNRRTINPAAAMLAHAHHVASAEVDSQTGDYEAFMSKLYALIDQSIESPRYEDCCRSLMGSSSYFLFTMDKLVTLLLKQMQHMATDDACQKLAALYQSQLDAPLEKGAYFTAAKPIFDEEGEGAFWMEFSSGVLRKTPLASPSNSAAAVEKKVAQLWAPSPRTKHPEPSKWLVEPQLSVEYLGCVEGDDDQDDSNKDDDTTLSEEDESGMSEEDSSIKSKKRAREELHNDVKSPPPPPPDDTDESAQKRKKE</sequence>
<feature type="compositionally biased region" description="Polar residues" evidence="7">
    <location>
        <begin position="64"/>
        <end position="77"/>
    </location>
</feature>
<dbReference type="Gene3D" id="1.20.1160.11">
    <property type="entry name" value="Paired amphipathic helix"/>
    <property type="match status" value="3"/>
</dbReference>